<dbReference type="PANTHER" id="PTHR40036">
    <property type="entry name" value="MACROCIN O-METHYLTRANSFERASE"/>
    <property type="match status" value="1"/>
</dbReference>
<evidence type="ECO:0000313" key="2">
    <source>
        <dbReference type="EMBL" id="ANH81341.1"/>
    </source>
</evidence>
<dbReference type="KEGG" id="nia:A8C56_10405"/>
<accession>A0A1A9I3T0</accession>
<evidence type="ECO:0008006" key="4">
    <source>
        <dbReference type="Google" id="ProtNLM"/>
    </source>
</evidence>
<keyword evidence="1" id="KW-1133">Transmembrane helix</keyword>
<name>A0A1A9I3T0_9BACT</name>
<keyword evidence="1" id="KW-0472">Membrane</keyword>
<dbReference type="STRING" id="1176587.A8C56_10405"/>
<dbReference type="Pfam" id="PF05711">
    <property type="entry name" value="TylF"/>
    <property type="match status" value="1"/>
</dbReference>
<reference evidence="2 3" key="1">
    <citation type="submission" date="2016-05" db="EMBL/GenBank/DDBJ databases">
        <title>Niabella ginsenosidivorans BS26 whole genome sequencing.</title>
        <authorList>
            <person name="Im W.T."/>
            <person name="Siddiqi M.Z."/>
        </authorList>
    </citation>
    <scope>NUCLEOTIDE SEQUENCE [LARGE SCALE GENOMIC DNA]</scope>
    <source>
        <strain evidence="2 3">BS26</strain>
    </source>
</reference>
<keyword evidence="3" id="KW-1185">Reference proteome</keyword>
<dbReference type="PANTHER" id="PTHR40036:SF1">
    <property type="entry name" value="MACROCIN O-METHYLTRANSFERASE"/>
    <property type="match status" value="1"/>
</dbReference>
<proteinExistence type="predicted"/>
<gene>
    <name evidence="2" type="ORF">A8C56_10405</name>
</gene>
<dbReference type="EMBL" id="CP015772">
    <property type="protein sequence ID" value="ANH81341.1"/>
    <property type="molecule type" value="Genomic_DNA"/>
</dbReference>
<dbReference type="SUPFAM" id="SSF53335">
    <property type="entry name" value="S-adenosyl-L-methionine-dependent methyltransferases"/>
    <property type="match status" value="1"/>
</dbReference>
<keyword evidence="1" id="KW-0812">Transmembrane</keyword>
<dbReference type="Proteomes" id="UP000077667">
    <property type="component" value="Chromosome"/>
</dbReference>
<feature type="transmembrane region" description="Helical" evidence="1">
    <location>
        <begin position="20"/>
        <end position="38"/>
    </location>
</feature>
<evidence type="ECO:0000313" key="3">
    <source>
        <dbReference type="Proteomes" id="UP000077667"/>
    </source>
</evidence>
<dbReference type="OrthoDB" id="3826968at2"/>
<protein>
    <recommendedName>
        <fullName evidence="4">Macrocin O-methyltransferase</fullName>
    </recommendedName>
</protein>
<dbReference type="InterPro" id="IPR008884">
    <property type="entry name" value="TylF_MeTrfase"/>
</dbReference>
<dbReference type="AlphaFoldDB" id="A0A1A9I3T0"/>
<dbReference type="Gene3D" id="3.40.50.150">
    <property type="entry name" value="Vaccinia Virus protein VP39"/>
    <property type="match status" value="1"/>
</dbReference>
<dbReference type="InterPro" id="IPR029063">
    <property type="entry name" value="SAM-dependent_MTases_sf"/>
</dbReference>
<organism evidence="2 3">
    <name type="scientific">Niabella ginsenosidivorans</name>
    <dbReference type="NCBI Taxonomy" id="1176587"/>
    <lineage>
        <taxon>Bacteria</taxon>
        <taxon>Pseudomonadati</taxon>
        <taxon>Bacteroidota</taxon>
        <taxon>Chitinophagia</taxon>
        <taxon>Chitinophagales</taxon>
        <taxon>Chitinophagaceae</taxon>
        <taxon>Niabella</taxon>
    </lineage>
</organism>
<sequence length="243" mass="29103">MFAKLNRFVKDLILVSGVGYLFYPFRKVLLFLYNLGLLTHWIHRNKRLPANTDYFTWGRNYEKRINGFEYILNRYQLRDQAFLYMEFGVASGVSFEWWLQHAQHPETTFWGFDTFEGLPENWGPFYKKGAMAHTEKAYVDTRYRFFKGIFQDTLADAIEQNRTLMRREGIKVILLDADLFSSTLFVLSQLYPYLKRGDLIILDEFNVPNHEFYAVKLFQECFYRKLEPVSALNNFYQTIFEVQ</sequence>
<dbReference type="RefSeq" id="WP_067755464.1">
    <property type="nucleotide sequence ID" value="NZ_CP015772.1"/>
</dbReference>
<evidence type="ECO:0000256" key="1">
    <source>
        <dbReference type="SAM" id="Phobius"/>
    </source>
</evidence>